<dbReference type="InterPro" id="IPR014026">
    <property type="entry name" value="UDP-Glc/GDP-Man_DH_dimer"/>
</dbReference>
<dbReference type="NCBIfam" id="TIGR03026">
    <property type="entry name" value="NDP-sugDHase"/>
    <property type="match status" value="1"/>
</dbReference>
<dbReference type="PIRSF" id="PIRSF500136">
    <property type="entry name" value="UDP_ManNAc_DH"/>
    <property type="match status" value="1"/>
</dbReference>
<dbReference type="PANTHER" id="PTHR43491">
    <property type="entry name" value="UDP-N-ACETYL-D-MANNOSAMINE DEHYDROGENASE"/>
    <property type="match status" value="1"/>
</dbReference>
<dbReference type="GO" id="GO:0000271">
    <property type="term" value="P:polysaccharide biosynthetic process"/>
    <property type="evidence" value="ECO:0007669"/>
    <property type="project" value="InterPro"/>
</dbReference>
<dbReference type="InterPro" id="IPR028359">
    <property type="entry name" value="UDP_ManNAc/GlcNAc_DH"/>
</dbReference>
<dbReference type="InterPro" id="IPR001732">
    <property type="entry name" value="UDP-Glc/GDP-Man_DH_N"/>
</dbReference>
<evidence type="ECO:0000259" key="4">
    <source>
        <dbReference type="SMART" id="SM00984"/>
    </source>
</evidence>
<proteinExistence type="inferred from homology"/>
<keyword evidence="6" id="KW-1185">Reference proteome</keyword>
<dbReference type="PANTHER" id="PTHR43491:SF1">
    <property type="entry name" value="UDP-N-ACETYL-D-MANNOSAMINE DEHYDROGENASE"/>
    <property type="match status" value="1"/>
</dbReference>
<keyword evidence="2" id="KW-0520">NAD</keyword>
<dbReference type="InterPro" id="IPR008927">
    <property type="entry name" value="6-PGluconate_DH-like_C_sf"/>
</dbReference>
<dbReference type="InterPro" id="IPR014027">
    <property type="entry name" value="UDP-Glc/GDP-Man_DH_C"/>
</dbReference>
<evidence type="ECO:0000256" key="2">
    <source>
        <dbReference type="ARBA" id="ARBA00023027"/>
    </source>
</evidence>
<dbReference type="InterPro" id="IPR017476">
    <property type="entry name" value="UDP-Glc/GDP-Man"/>
</dbReference>
<dbReference type="SUPFAM" id="SSF51735">
    <property type="entry name" value="NAD(P)-binding Rossmann-fold domains"/>
    <property type="match status" value="1"/>
</dbReference>
<dbReference type="OrthoDB" id="9803238at2"/>
<comment type="similarity">
    <text evidence="3">Belongs to the UDP-glucose/GDP-mannose dehydrogenase family.</text>
</comment>
<dbReference type="InterPro" id="IPR036291">
    <property type="entry name" value="NAD(P)-bd_dom_sf"/>
</dbReference>
<sequence length="458" mass="50509">MAVLQEQATVSLNEHARSFIAKVENRTARIGVIGLGYVGLPLALAFFKSGFPVVGVDVDASKVQHLLEAKTYIRHISCERLAEMRDSGKFTPTTDFASLQTVDAIIICVPTPLTVHREPDMSYVTGTAEKIARNLRPGQLVALESTTYPFTSEDLLSGILERGSGLLANVDFAIAYSPEREDPGNPHFDTHTIPKVVGACAPDAGDMAEALYSAIIGKVVRVNSMRVAEAVKLTENIFRSVNIALVNELKIIFDKMDIDVWEVIQAASTKPFGYMPFYPGPGIGGHCIPIDPFYLTWKAREYGVSTRFIELAGQINSHMPDYVVQRTADAMNDRLARSVRNSRILVVGIAYKKNVDDMRESPALPLIERFQEKGALVSYYDPYVAQVMPMREHAALADMKSIEWNEDVLASFDVAVIATDHSDVDYLPLLKTVDLVVDTRNALSGEQRAAFADRIVRA</sequence>
<evidence type="ECO:0000256" key="1">
    <source>
        <dbReference type="ARBA" id="ARBA00023002"/>
    </source>
</evidence>
<evidence type="ECO:0000313" key="6">
    <source>
        <dbReference type="Proteomes" id="UP000324738"/>
    </source>
</evidence>
<dbReference type="SMART" id="SM00984">
    <property type="entry name" value="UDPG_MGDP_dh_C"/>
    <property type="match status" value="1"/>
</dbReference>
<dbReference type="GO" id="GO:0016616">
    <property type="term" value="F:oxidoreductase activity, acting on the CH-OH group of donors, NAD or NADP as acceptor"/>
    <property type="evidence" value="ECO:0007669"/>
    <property type="project" value="InterPro"/>
</dbReference>
<comment type="caution">
    <text evidence="5">The sequence shown here is derived from an EMBL/GenBank/DDBJ whole genome shotgun (WGS) entry which is preliminary data.</text>
</comment>
<gene>
    <name evidence="5" type="ORF">FPY71_01760</name>
</gene>
<dbReference type="GO" id="GO:0051287">
    <property type="term" value="F:NAD binding"/>
    <property type="evidence" value="ECO:0007669"/>
    <property type="project" value="InterPro"/>
</dbReference>
<accession>A0A5B0E3C9</accession>
<evidence type="ECO:0000256" key="3">
    <source>
        <dbReference type="PIRNR" id="PIRNR000124"/>
    </source>
</evidence>
<dbReference type="RefSeq" id="WP_149298585.1">
    <property type="nucleotide sequence ID" value="NZ_VTWH01000001.1"/>
</dbReference>
<dbReference type="GO" id="GO:0016628">
    <property type="term" value="F:oxidoreductase activity, acting on the CH-CH group of donors, NAD or NADP as acceptor"/>
    <property type="evidence" value="ECO:0007669"/>
    <property type="project" value="InterPro"/>
</dbReference>
<organism evidence="5 6">
    <name type="scientific">Aureimonas fodinaquatilis</name>
    <dbReference type="NCBI Taxonomy" id="2565783"/>
    <lineage>
        <taxon>Bacteria</taxon>
        <taxon>Pseudomonadati</taxon>
        <taxon>Pseudomonadota</taxon>
        <taxon>Alphaproteobacteria</taxon>
        <taxon>Hyphomicrobiales</taxon>
        <taxon>Aurantimonadaceae</taxon>
        <taxon>Aureimonas</taxon>
    </lineage>
</organism>
<name>A0A5B0E3C9_9HYPH</name>
<dbReference type="Gene3D" id="3.40.50.720">
    <property type="entry name" value="NAD(P)-binding Rossmann-like Domain"/>
    <property type="match status" value="2"/>
</dbReference>
<feature type="domain" description="UDP-glucose/GDP-mannose dehydrogenase C-terminal" evidence="4">
    <location>
        <begin position="345"/>
        <end position="445"/>
    </location>
</feature>
<dbReference type="Pfam" id="PF03721">
    <property type="entry name" value="UDPG_MGDP_dh_N"/>
    <property type="match status" value="1"/>
</dbReference>
<dbReference type="SUPFAM" id="SSF48179">
    <property type="entry name" value="6-phosphogluconate dehydrogenase C-terminal domain-like"/>
    <property type="match status" value="1"/>
</dbReference>
<dbReference type="InterPro" id="IPR036220">
    <property type="entry name" value="UDP-Glc/GDP-Man_DH_C_sf"/>
</dbReference>
<dbReference type="PIRSF" id="PIRSF000124">
    <property type="entry name" value="UDPglc_GDPman_dh"/>
    <property type="match status" value="1"/>
</dbReference>
<dbReference type="Pfam" id="PF03720">
    <property type="entry name" value="UDPG_MGDP_dh_C"/>
    <property type="match status" value="1"/>
</dbReference>
<reference evidence="5 6" key="1">
    <citation type="submission" date="2019-08" db="EMBL/GenBank/DDBJ databases">
        <title>Aureimonas fodiniaquatilis sp. nov., isolated from a coal mine wastewater.</title>
        <authorList>
            <person name="Kim W."/>
        </authorList>
    </citation>
    <scope>NUCLEOTIDE SEQUENCE [LARGE SCALE GENOMIC DNA]</scope>
    <source>
        <strain evidence="5 6">CAU 1482</strain>
    </source>
</reference>
<keyword evidence="1" id="KW-0560">Oxidoreductase</keyword>
<dbReference type="Pfam" id="PF00984">
    <property type="entry name" value="UDPG_MGDP_dh"/>
    <property type="match status" value="1"/>
</dbReference>
<dbReference type="Proteomes" id="UP000324738">
    <property type="component" value="Unassembled WGS sequence"/>
</dbReference>
<dbReference type="SUPFAM" id="SSF52413">
    <property type="entry name" value="UDP-glucose/GDP-mannose dehydrogenase C-terminal domain"/>
    <property type="match status" value="1"/>
</dbReference>
<evidence type="ECO:0000313" key="5">
    <source>
        <dbReference type="EMBL" id="KAA0972665.1"/>
    </source>
</evidence>
<dbReference type="EMBL" id="VTWH01000001">
    <property type="protein sequence ID" value="KAA0972665.1"/>
    <property type="molecule type" value="Genomic_DNA"/>
</dbReference>
<protein>
    <submittedName>
        <fullName evidence="5">Nucleotide sugar dehydrogenase</fullName>
    </submittedName>
</protein>
<dbReference type="AlphaFoldDB" id="A0A5B0E3C9"/>